<proteinExistence type="predicted"/>
<dbReference type="InterPro" id="IPR008271">
    <property type="entry name" value="Ser/Thr_kinase_AS"/>
</dbReference>
<dbReference type="STRING" id="1076256.A0A2H3BY90"/>
<keyword evidence="4" id="KW-0547">Nucleotide-binding</keyword>
<gene>
    <name evidence="11" type="ORF">ARMSODRAFT_937490</name>
</gene>
<dbReference type="GO" id="GO:0005524">
    <property type="term" value="F:ATP binding"/>
    <property type="evidence" value="ECO:0007669"/>
    <property type="project" value="UniProtKB-KW"/>
</dbReference>
<dbReference type="Gene3D" id="3.30.200.20">
    <property type="entry name" value="Phosphorylase Kinase, domain 1"/>
    <property type="match status" value="1"/>
</dbReference>
<evidence type="ECO:0000256" key="6">
    <source>
        <dbReference type="ARBA" id="ARBA00022840"/>
    </source>
</evidence>
<keyword evidence="3" id="KW-0808">Transferase</keyword>
<dbReference type="GO" id="GO:0005737">
    <property type="term" value="C:cytoplasm"/>
    <property type="evidence" value="ECO:0007669"/>
    <property type="project" value="TreeGrafter"/>
</dbReference>
<protein>
    <recommendedName>
        <fullName evidence="1">non-specific serine/threonine protein kinase</fullName>
        <ecNumber evidence="1">2.7.11.1</ecNumber>
    </recommendedName>
</protein>
<keyword evidence="5 11" id="KW-0418">Kinase</keyword>
<name>A0A2H3BY90_9AGAR</name>
<accession>A0A2H3BY90</accession>
<evidence type="ECO:0000256" key="8">
    <source>
        <dbReference type="ARBA" id="ARBA00048679"/>
    </source>
</evidence>
<dbReference type="GO" id="GO:0000245">
    <property type="term" value="P:spliceosomal complex assembly"/>
    <property type="evidence" value="ECO:0007669"/>
    <property type="project" value="TreeGrafter"/>
</dbReference>
<evidence type="ECO:0000256" key="5">
    <source>
        <dbReference type="ARBA" id="ARBA00022777"/>
    </source>
</evidence>
<dbReference type="EMBL" id="KZ293434">
    <property type="protein sequence ID" value="PBK68016.1"/>
    <property type="molecule type" value="Genomic_DNA"/>
</dbReference>
<dbReference type="Gene3D" id="1.10.510.10">
    <property type="entry name" value="Transferase(Phosphotransferase) domain 1"/>
    <property type="match status" value="1"/>
</dbReference>
<feature type="domain" description="Protein kinase" evidence="10">
    <location>
        <begin position="85"/>
        <end position="309"/>
    </location>
</feature>
<evidence type="ECO:0000256" key="3">
    <source>
        <dbReference type="ARBA" id="ARBA00022679"/>
    </source>
</evidence>
<dbReference type="SMART" id="SM00220">
    <property type="entry name" value="S_TKc"/>
    <property type="match status" value="1"/>
</dbReference>
<evidence type="ECO:0000256" key="4">
    <source>
        <dbReference type="ARBA" id="ARBA00022741"/>
    </source>
</evidence>
<dbReference type="GO" id="GO:0005634">
    <property type="term" value="C:nucleus"/>
    <property type="evidence" value="ECO:0007669"/>
    <property type="project" value="TreeGrafter"/>
</dbReference>
<dbReference type="Proteomes" id="UP000218334">
    <property type="component" value="Unassembled WGS sequence"/>
</dbReference>
<evidence type="ECO:0000256" key="1">
    <source>
        <dbReference type="ARBA" id="ARBA00012513"/>
    </source>
</evidence>
<organism evidence="11 12">
    <name type="scientific">Armillaria solidipes</name>
    <dbReference type="NCBI Taxonomy" id="1076256"/>
    <lineage>
        <taxon>Eukaryota</taxon>
        <taxon>Fungi</taxon>
        <taxon>Dikarya</taxon>
        <taxon>Basidiomycota</taxon>
        <taxon>Agaricomycotina</taxon>
        <taxon>Agaricomycetes</taxon>
        <taxon>Agaricomycetidae</taxon>
        <taxon>Agaricales</taxon>
        <taxon>Marasmiineae</taxon>
        <taxon>Physalacriaceae</taxon>
        <taxon>Armillaria</taxon>
    </lineage>
</organism>
<comment type="catalytic activity">
    <reaction evidence="8">
        <text>L-seryl-[protein] + ATP = O-phospho-L-seryl-[protein] + ADP + H(+)</text>
        <dbReference type="Rhea" id="RHEA:17989"/>
        <dbReference type="Rhea" id="RHEA-COMP:9863"/>
        <dbReference type="Rhea" id="RHEA-COMP:11604"/>
        <dbReference type="ChEBI" id="CHEBI:15378"/>
        <dbReference type="ChEBI" id="CHEBI:29999"/>
        <dbReference type="ChEBI" id="CHEBI:30616"/>
        <dbReference type="ChEBI" id="CHEBI:83421"/>
        <dbReference type="ChEBI" id="CHEBI:456216"/>
        <dbReference type="EC" id="2.7.11.1"/>
    </reaction>
</comment>
<dbReference type="AlphaFoldDB" id="A0A2H3BY90"/>
<dbReference type="GO" id="GO:0004674">
    <property type="term" value="F:protein serine/threonine kinase activity"/>
    <property type="evidence" value="ECO:0007669"/>
    <property type="project" value="UniProtKB-KW"/>
</dbReference>
<keyword evidence="6" id="KW-0067">ATP-binding</keyword>
<dbReference type="InterPro" id="IPR000719">
    <property type="entry name" value="Prot_kinase_dom"/>
</dbReference>
<evidence type="ECO:0000259" key="10">
    <source>
        <dbReference type="PROSITE" id="PS50011"/>
    </source>
</evidence>
<dbReference type="PANTHER" id="PTHR47634">
    <property type="entry name" value="PROTEIN KINASE DOMAIN-CONTAINING PROTEIN-RELATED"/>
    <property type="match status" value="1"/>
</dbReference>
<dbReference type="GO" id="GO:0050684">
    <property type="term" value="P:regulation of mRNA processing"/>
    <property type="evidence" value="ECO:0007669"/>
    <property type="project" value="TreeGrafter"/>
</dbReference>
<sequence>MQRLLLSSLRITRRPPQISTLTASSQKTRAFVSSVSAANKEDATFNKETFEPSSAWTRHEENQNRYQPGGYHPTQVGDKYASGRYTITGKLGWGEYSTVWLARDNEANMRGSQAPELHELEYFQDLRRQNPGHFGYPNVVHLADSFYIDGPYGKHLCVVTEMAICNLLTLAEECFTGNRIPEYGAKLVMRDVLSALDYVHNDCNIIHTDVKITNVVVTVPRDTSTVIIDHANIYPEACYADKTNEHFTQEVCPAGIRPPEVALRAGWGKSVDIWSAGCMVPSPFSAIEKSSLFLVVWYARREASVPRSV</sequence>
<evidence type="ECO:0000313" key="12">
    <source>
        <dbReference type="Proteomes" id="UP000218334"/>
    </source>
</evidence>
<comment type="catalytic activity">
    <reaction evidence="7">
        <text>L-threonyl-[protein] + ATP = O-phospho-L-threonyl-[protein] + ADP + H(+)</text>
        <dbReference type="Rhea" id="RHEA:46608"/>
        <dbReference type="Rhea" id="RHEA-COMP:11060"/>
        <dbReference type="Rhea" id="RHEA-COMP:11605"/>
        <dbReference type="ChEBI" id="CHEBI:15378"/>
        <dbReference type="ChEBI" id="CHEBI:30013"/>
        <dbReference type="ChEBI" id="CHEBI:30616"/>
        <dbReference type="ChEBI" id="CHEBI:61977"/>
        <dbReference type="ChEBI" id="CHEBI:456216"/>
        <dbReference type="EC" id="2.7.11.1"/>
    </reaction>
</comment>
<evidence type="ECO:0000256" key="7">
    <source>
        <dbReference type="ARBA" id="ARBA00047899"/>
    </source>
</evidence>
<dbReference type="InterPro" id="IPR011009">
    <property type="entry name" value="Kinase-like_dom_sf"/>
</dbReference>
<dbReference type="PANTHER" id="PTHR47634:SF9">
    <property type="entry name" value="PROTEIN KINASE DOMAIN-CONTAINING PROTEIN-RELATED"/>
    <property type="match status" value="1"/>
</dbReference>
<dbReference type="EC" id="2.7.11.1" evidence="1"/>
<reference evidence="12" key="1">
    <citation type="journal article" date="2017" name="Nat. Ecol. Evol.">
        <title>Genome expansion and lineage-specific genetic innovations in the forest pathogenic fungi Armillaria.</title>
        <authorList>
            <person name="Sipos G."/>
            <person name="Prasanna A.N."/>
            <person name="Walter M.C."/>
            <person name="O'Connor E."/>
            <person name="Balint B."/>
            <person name="Krizsan K."/>
            <person name="Kiss B."/>
            <person name="Hess J."/>
            <person name="Varga T."/>
            <person name="Slot J."/>
            <person name="Riley R."/>
            <person name="Boka B."/>
            <person name="Rigling D."/>
            <person name="Barry K."/>
            <person name="Lee J."/>
            <person name="Mihaltcheva S."/>
            <person name="LaButti K."/>
            <person name="Lipzen A."/>
            <person name="Waldron R."/>
            <person name="Moloney N.M."/>
            <person name="Sperisen C."/>
            <person name="Kredics L."/>
            <person name="Vagvoelgyi C."/>
            <person name="Patrignani A."/>
            <person name="Fitzpatrick D."/>
            <person name="Nagy I."/>
            <person name="Doyle S."/>
            <person name="Anderson J.B."/>
            <person name="Grigoriev I.V."/>
            <person name="Gueldener U."/>
            <person name="Muensterkoetter M."/>
            <person name="Nagy L.G."/>
        </authorList>
    </citation>
    <scope>NUCLEOTIDE SEQUENCE [LARGE SCALE GENOMIC DNA]</scope>
    <source>
        <strain evidence="12">28-4</strain>
    </source>
</reference>
<dbReference type="PROSITE" id="PS00108">
    <property type="entry name" value="PROTEIN_KINASE_ST"/>
    <property type="match status" value="1"/>
</dbReference>
<evidence type="ECO:0000313" key="11">
    <source>
        <dbReference type="EMBL" id="PBK68016.1"/>
    </source>
</evidence>
<dbReference type="Pfam" id="PF00069">
    <property type="entry name" value="Pkinase"/>
    <property type="match status" value="1"/>
</dbReference>
<dbReference type="PROSITE" id="PS50011">
    <property type="entry name" value="PROTEIN_KINASE_DOM"/>
    <property type="match status" value="1"/>
</dbReference>
<dbReference type="InterPro" id="IPR051334">
    <property type="entry name" value="SRPK"/>
</dbReference>
<keyword evidence="12" id="KW-1185">Reference proteome</keyword>
<feature type="region of interest" description="Disordered" evidence="9">
    <location>
        <begin position="51"/>
        <end position="73"/>
    </location>
</feature>
<keyword evidence="2" id="KW-0723">Serine/threonine-protein kinase</keyword>
<evidence type="ECO:0000256" key="2">
    <source>
        <dbReference type="ARBA" id="ARBA00022527"/>
    </source>
</evidence>
<evidence type="ECO:0000256" key="9">
    <source>
        <dbReference type="SAM" id="MobiDB-lite"/>
    </source>
</evidence>
<dbReference type="SUPFAM" id="SSF56112">
    <property type="entry name" value="Protein kinase-like (PK-like)"/>
    <property type="match status" value="1"/>
</dbReference>